<keyword evidence="5 6" id="KW-0472">Membrane</keyword>
<feature type="transmembrane region" description="Helical" evidence="6">
    <location>
        <begin position="48"/>
        <end position="65"/>
    </location>
</feature>
<organism evidence="8 9">
    <name type="scientific">Streptomyces chattanoogensis</name>
    <dbReference type="NCBI Taxonomy" id="66876"/>
    <lineage>
        <taxon>Bacteria</taxon>
        <taxon>Bacillati</taxon>
        <taxon>Actinomycetota</taxon>
        <taxon>Actinomycetes</taxon>
        <taxon>Kitasatosporales</taxon>
        <taxon>Streptomycetaceae</taxon>
        <taxon>Streptomyces</taxon>
    </lineage>
</organism>
<dbReference type="SUPFAM" id="SSF103481">
    <property type="entry name" value="Multidrug resistance efflux transporter EmrE"/>
    <property type="match status" value="2"/>
</dbReference>
<feature type="transmembrane region" description="Helical" evidence="6">
    <location>
        <begin position="169"/>
        <end position="187"/>
    </location>
</feature>
<comment type="subcellular location">
    <subcellularLocation>
        <location evidence="1">Membrane</location>
        <topology evidence="1">Multi-pass membrane protein</topology>
    </subcellularLocation>
</comment>
<evidence type="ECO:0000313" key="9">
    <source>
        <dbReference type="Proteomes" id="UP000037982"/>
    </source>
</evidence>
<feature type="transmembrane region" description="Helical" evidence="6">
    <location>
        <begin position="235"/>
        <end position="258"/>
    </location>
</feature>
<evidence type="ECO:0000256" key="5">
    <source>
        <dbReference type="ARBA" id="ARBA00023136"/>
    </source>
</evidence>
<feature type="transmembrane region" description="Helical" evidence="6">
    <location>
        <begin position="288"/>
        <end position="306"/>
    </location>
</feature>
<evidence type="ECO:0000256" key="6">
    <source>
        <dbReference type="SAM" id="Phobius"/>
    </source>
</evidence>
<keyword evidence="3 6" id="KW-0812">Transmembrane</keyword>
<dbReference type="Proteomes" id="UP000037982">
    <property type="component" value="Unassembled WGS sequence"/>
</dbReference>
<sequence length="329" mass="32670">MSATPSSALPVGRGLLYVTITGIAWGTAGATAALLYRGSGLGPLAISFWRTVGGLALLLAVRAVLRRRSGTRAGAAPYEPIRHRITRLTVTGIGFAVFQTAYFAAVEGTGLAVGTVVTMGAAPVLIAVGARLTMGERLGAGGVLAVAGALTGLLILVLGGGGATVRPAGVGYALLSAAGCAAMTLLTRRLGRGGNGDPYASALGTFAVGALCVLPFALVEGVWPQADGLGRSLLLLGYVAAVPTALAYVLYFASLAVVRAATASVILLLEPVSAAVIAVLFLGERLTMTTAVGTGVLLTAVAALAVTEARRASAPTAEPAAEPAVVPVA</sequence>
<comment type="caution">
    <text evidence="8">The sequence shown here is derived from an EMBL/GenBank/DDBJ whole genome shotgun (WGS) entry which is preliminary data.</text>
</comment>
<evidence type="ECO:0000256" key="2">
    <source>
        <dbReference type="ARBA" id="ARBA00007362"/>
    </source>
</evidence>
<keyword evidence="4 6" id="KW-1133">Transmembrane helix</keyword>
<evidence type="ECO:0000256" key="3">
    <source>
        <dbReference type="ARBA" id="ARBA00022692"/>
    </source>
</evidence>
<evidence type="ECO:0000313" key="8">
    <source>
        <dbReference type="EMBL" id="KPC59500.1"/>
    </source>
</evidence>
<feature type="transmembrane region" description="Helical" evidence="6">
    <location>
        <begin position="199"/>
        <end position="223"/>
    </location>
</feature>
<feature type="transmembrane region" description="Helical" evidence="6">
    <location>
        <begin position="15"/>
        <end position="36"/>
    </location>
</feature>
<dbReference type="GO" id="GO:0016020">
    <property type="term" value="C:membrane"/>
    <property type="evidence" value="ECO:0007669"/>
    <property type="project" value="UniProtKB-SubCell"/>
</dbReference>
<keyword evidence="9" id="KW-1185">Reference proteome</keyword>
<accession>A0A0N0GW43</accession>
<dbReference type="EMBL" id="LGKG01000181">
    <property type="protein sequence ID" value="KPC59500.1"/>
    <property type="molecule type" value="Genomic_DNA"/>
</dbReference>
<dbReference type="PATRIC" id="fig|66876.3.peg.7607"/>
<dbReference type="InterPro" id="IPR000620">
    <property type="entry name" value="EamA_dom"/>
</dbReference>
<feature type="transmembrane region" description="Helical" evidence="6">
    <location>
        <begin position="85"/>
        <end position="105"/>
    </location>
</feature>
<evidence type="ECO:0000256" key="1">
    <source>
        <dbReference type="ARBA" id="ARBA00004141"/>
    </source>
</evidence>
<dbReference type="AlphaFoldDB" id="A0A0N0GW43"/>
<dbReference type="PANTHER" id="PTHR32322">
    <property type="entry name" value="INNER MEMBRANE TRANSPORTER"/>
    <property type="match status" value="1"/>
</dbReference>
<dbReference type="Pfam" id="PF00892">
    <property type="entry name" value="EamA"/>
    <property type="match status" value="2"/>
</dbReference>
<feature type="domain" description="EamA" evidence="7">
    <location>
        <begin position="169"/>
        <end position="303"/>
    </location>
</feature>
<feature type="transmembrane region" description="Helical" evidence="6">
    <location>
        <begin position="265"/>
        <end position="282"/>
    </location>
</feature>
<feature type="domain" description="EamA" evidence="7">
    <location>
        <begin position="13"/>
        <end position="157"/>
    </location>
</feature>
<evidence type="ECO:0000259" key="7">
    <source>
        <dbReference type="Pfam" id="PF00892"/>
    </source>
</evidence>
<feature type="transmembrane region" description="Helical" evidence="6">
    <location>
        <begin position="111"/>
        <end position="130"/>
    </location>
</feature>
<protein>
    <submittedName>
        <fullName evidence="8">Membrane protein</fullName>
    </submittedName>
</protein>
<reference evidence="9" key="1">
    <citation type="submission" date="2015-07" db="EMBL/GenBank/DDBJ databases">
        <authorList>
            <person name="Ju K.-S."/>
            <person name="Doroghazi J.R."/>
            <person name="Metcalf W.W."/>
        </authorList>
    </citation>
    <scope>NUCLEOTIDE SEQUENCE [LARGE SCALE GENOMIC DNA]</scope>
    <source>
        <strain evidence="9">NRRL ISP-5002</strain>
    </source>
</reference>
<feature type="transmembrane region" description="Helical" evidence="6">
    <location>
        <begin position="142"/>
        <end position="163"/>
    </location>
</feature>
<dbReference type="RefSeq" id="WP_053927450.1">
    <property type="nucleotide sequence ID" value="NZ_LGKG01000181.1"/>
</dbReference>
<dbReference type="PANTHER" id="PTHR32322:SF2">
    <property type="entry name" value="EAMA DOMAIN-CONTAINING PROTEIN"/>
    <property type="match status" value="1"/>
</dbReference>
<dbReference type="InterPro" id="IPR037185">
    <property type="entry name" value="EmrE-like"/>
</dbReference>
<name>A0A0N0GW43_9ACTN</name>
<evidence type="ECO:0000256" key="4">
    <source>
        <dbReference type="ARBA" id="ARBA00022989"/>
    </source>
</evidence>
<gene>
    <name evidence="8" type="ORF">ADL29_34530</name>
</gene>
<proteinExistence type="inferred from homology"/>
<comment type="similarity">
    <text evidence="2">Belongs to the EamA transporter family.</text>
</comment>
<dbReference type="InterPro" id="IPR050638">
    <property type="entry name" value="AA-Vitamin_Transporters"/>
</dbReference>